<name>A0A9P9IY65_9PLEO</name>
<organism evidence="1 2">
    <name type="scientific">Dendryphion nanum</name>
    <dbReference type="NCBI Taxonomy" id="256645"/>
    <lineage>
        <taxon>Eukaryota</taxon>
        <taxon>Fungi</taxon>
        <taxon>Dikarya</taxon>
        <taxon>Ascomycota</taxon>
        <taxon>Pezizomycotina</taxon>
        <taxon>Dothideomycetes</taxon>
        <taxon>Pleosporomycetidae</taxon>
        <taxon>Pleosporales</taxon>
        <taxon>Torulaceae</taxon>
        <taxon>Dendryphion</taxon>
    </lineage>
</organism>
<sequence length="212" mass="23773">MHPQNPLLLLSNFHLNVTFYPLIMSRSLALADNRQTCSSTFPIQPANDAPREKDHQGLPLIGEITVNLDANLVKAHQQSRGRAPSLHFGIHWQIVHPCNPSTVSLLRAEPPTPLSTESGQPSAQRHPSLEIVLMQNTSVSLAFPIEPQICNPQYLCPSYQYYRLLAEDTNRHLFCVSALLARRNAVPLQHSLTLLWSTAACHRRHWHACTSS</sequence>
<accession>A0A9P9IY65</accession>
<dbReference type="AlphaFoldDB" id="A0A9P9IY65"/>
<proteinExistence type="predicted"/>
<protein>
    <submittedName>
        <fullName evidence="1">Uncharacterized protein</fullName>
    </submittedName>
</protein>
<evidence type="ECO:0000313" key="2">
    <source>
        <dbReference type="Proteomes" id="UP000700596"/>
    </source>
</evidence>
<dbReference type="EMBL" id="JAGMWT010000001">
    <property type="protein sequence ID" value="KAH7138107.1"/>
    <property type="molecule type" value="Genomic_DNA"/>
</dbReference>
<keyword evidence="2" id="KW-1185">Reference proteome</keyword>
<reference evidence="1" key="1">
    <citation type="journal article" date="2021" name="Nat. Commun.">
        <title>Genetic determinants of endophytism in the Arabidopsis root mycobiome.</title>
        <authorList>
            <person name="Mesny F."/>
            <person name="Miyauchi S."/>
            <person name="Thiergart T."/>
            <person name="Pickel B."/>
            <person name="Atanasova L."/>
            <person name="Karlsson M."/>
            <person name="Huettel B."/>
            <person name="Barry K.W."/>
            <person name="Haridas S."/>
            <person name="Chen C."/>
            <person name="Bauer D."/>
            <person name="Andreopoulos W."/>
            <person name="Pangilinan J."/>
            <person name="LaButti K."/>
            <person name="Riley R."/>
            <person name="Lipzen A."/>
            <person name="Clum A."/>
            <person name="Drula E."/>
            <person name="Henrissat B."/>
            <person name="Kohler A."/>
            <person name="Grigoriev I.V."/>
            <person name="Martin F.M."/>
            <person name="Hacquard S."/>
        </authorList>
    </citation>
    <scope>NUCLEOTIDE SEQUENCE</scope>
    <source>
        <strain evidence="1">MPI-CAGE-CH-0243</strain>
    </source>
</reference>
<dbReference type="Proteomes" id="UP000700596">
    <property type="component" value="Unassembled WGS sequence"/>
</dbReference>
<comment type="caution">
    <text evidence="1">The sequence shown here is derived from an EMBL/GenBank/DDBJ whole genome shotgun (WGS) entry which is preliminary data.</text>
</comment>
<evidence type="ECO:0000313" key="1">
    <source>
        <dbReference type="EMBL" id="KAH7138107.1"/>
    </source>
</evidence>
<gene>
    <name evidence="1" type="ORF">B0J11DRAFT_7271</name>
</gene>